<reference evidence="2" key="1">
    <citation type="journal article" date="2017" name="Nat. Microbiol.">
        <title>Global analysis of biosynthetic gene clusters reveals vast potential of secondary metabolite production in Penicillium species.</title>
        <authorList>
            <person name="Nielsen J.C."/>
            <person name="Grijseels S."/>
            <person name="Prigent S."/>
            <person name="Ji B."/>
            <person name="Dainat J."/>
            <person name="Nielsen K.F."/>
            <person name="Frisvad J.C."/>
            <person name="Workman M."/>
            <person name="Nielsen J."/>
        </authorList>
    </citation>
    <scope>NUCLEOTIDE SEQUENCE [LARGE SCALE GENOMIC DNA]</scope>
    <source>
        <strain evidence="2">IBT 31811</strain>
    </source>
</reference>
<dbReference type="Proteomes" id="UP000191672">
    <property type="component" value="Unassembled WGS sequence"/>
</dbReference>
<protein>
    <submittedName>
        <fullName evidence="1">Uncharacterized protein</fullName>
    </submittedName>
</protein>
<evidence type="ECO:0000313" key="2">
    <source>
        <dbReference type="Proteomes" id="UP000191672"/>
    </source>
</evidence>
<proteinExistence type="predicted"/>
<name>A0A1V6Q2C1_9EURO</name>
<accession>A0A1V6Q2C1</accession>
<keyword evidence="2" id="KW-1185">Reference proteome</keyword>
<gene>
    <name evidence="1" type="ORF">PENANT_c018G04362</name>
</gene>
<comment type="caution">
    <text evidence="1">The sequence shown here is derived from an EMBL/GenBank/DDBJ whole genome shotgun (WGS) entry which is preliminary data.</text>
</comment>
<dbReference type="AlphaFoldDB" id="A0A1V6Q2C1"/>
<sequence length="117" mass="12940">MAGIFHSIINCELYLSHVGPKTSLHMNIYLAMTSTFEILIYAPNIAEGNATDHYYGLTTCPGTKSAMMLLDTIHRPVICNVDSRAFDRGWDQGVIYSIVSHNNRSSEAVSLTMEGNI</sequence>
<dbReference type="EMBL" id="MDYN01000018">
    <property type="protein sequence ID" value="OQD83012.1"/>
    <property type="molecule type" value="Genomic_DNA"/>
</dbReference>
<evidence type="ECO:0000313" key="1">
    <source>
        <dbReference type="EMBL" id="OQD83012.1"/>
    </source>
</evidence>
<organism evidence="1 2">
    <name type="scientific">Penicillium antarcticum</name>
    <dbReference type="NCBI Taxonomy" id="416450"/>
    <lineage>
        <taxon>Eukaryota</taxon>
        <taxon>Fungi</taxon>
        <taxon>Dikarya</taxon>
        <taxon>Ascomycota</taxon>
        <taxon>Pezizomycotina</taxon>
        <taxon>Eurotiomycetes</taxon>
        <taxon>Eurotiomycetidae</taxon>
        <taxon>Eurotiales</taxon>
        <taxon>Aspergillaceae</taxon>
        <taxon>Penicillium</taxon>
    </lineage>
</organism>